<gene>
    <name evidence="2" type="ORF">EU556_11060</name>
</gene>
<sequence>MTKTTKTIKEAATPVAASAVSLQDAAKENTLLLHGFSQDTLAEADSPIAPVVTIEQLQLQLAEQQREIQRLRSVNAQTTSQYVSIGARCDKLQREKLQIERERRELEIVTRQLTAKVIRLEPILTPAPAAPLDEHAETRELLRRFKLPQAWQDGSGQYYFDEKAAQAAQATTVVTPEV</sequence>
<dbReference type="AlphaFoldDB" id="A0A4Z0P758"/>
<protein>
    <submittedName>
        <fullName evidence="2">Uncharacterized protein</fullName>
    </submittedName>
</protein>
<dbReference type="RefSeq" id="WP_135434106.1">
    <property type="nucleotide sequence ID" value="NZ_SRLA01000002.1"/>
</dbReference>
<reference evidence="2 3" key="1">
    <citation type="submission" date="2019-04" db="EMBL/GenBank/DDBJ databases">
        <authorList>
            <person name="Feng G."/>
            <person name="Zhang J."/>
            <person name="Zhu H."/>
        </authorList>
    </citation>
    <scope>NUCLEOTIDE SEQUENCE [LARGE SCALE GENOMIC DNA]</scope>
    <source>
        <strain evidence="2 3">92R-1</strain>
    </source>
</reference>
<dbReference type="EMBL" id="SRLA01000002">
    <property type="protein sequence ID" value="TGE08254.1"/>
    <property type="molecule type" value="Genomic_DNA"/>
</dbReference>
<evidence type="ECO:0000256" key="1">
    <source>
        <dbReference type="SAM" id="Coils"/>
    </source>
</evidence>
<organism evidence="2 3">
    <name type="scientific">Hymenobacter fodinae</name>
    <dbReference type="NCBI Taxonomy" id="2510796"/>
    <lineage>
        <taxon>Bacteria</taxon>
        <taxon>Pseudomonadati</taxon>
        <taxon>Bacteroidota</taxon>
        <taxon>Cytophagia</taxon>
        <taxon>Cytophagales</taxon>
        <taxon>Hymenobacteraceae</taxon>
        <taxon>Hymenobacter</taxon>
    </lineage>
</organism>
<comment type="caution">
    <text evidence="2">The sequence shown here is derived from an EMBL/GenBank/DDBJ whole genome shotgun (WGS) entry which is preliminary data.</text>
</comment>
<accession>A0A4Z0P758</accession>
<keyword evidence="3" id="KW-1185">Reference proteome</keyword>
<proteinExistence type="predicted"/>
<keyword evidence="1" id="KW-0175">Coiled coil</keyword>
<dbReference type="Proteomes" id="UP000298337">
    <property type="component" value="Unassembled WGS sequence"/>
</dbReference>
<evidence type="ECO:0000313" key="2">
    <source>
        <dbReference type="EMBL" id="TGE08254.1"/>
    </source>
</evidence>
<feature type="coiled-coil region" evidence="1">
    <location>
        <begin position="54"/>
        <end position="112"/>
    </location>
</feature>
<evidence type="ECO:0000313" key="3">
    <source>
        <dbReference type="Proteomes" id="UP000298337"/>
    </source>
</evidence>
<name>A0A4Z0P758_9BACT</name>